<dbReference type="InterPro" id="IPR056047">
    <property type="entry name" value="CRMPA-like_DUF7630"/>
</dbReference>
<feature type="transmembrane region" description="Helical" evidence="2">
    <location>
        <begin position="593"/>
        <end position="618"/>
    </location>
</feature>
<reference evidence="5" key="1">
    <citation type="submission" date="2021-01" db="EMBL/GenBank/DDBJ databases">
        <authorList>
            <person name="Corre E."/>
            <person name="Pelletier E."/>
            <person name="Niang G."/>
            <person name="Scheremetjew M."/>
            <person name="Finn R."/>
            <person name="Kale V."/>
            <person name="Holt S."/>
            <person name="Cochrane G."/>
            <person name="Meng A."/>
            <person name="Brown T."/>
            <person name="Cohen L."/>
        </authorList>
    </citation>
    <scope>NUCLEOTIDE SEQUENCE</scope>
    <source>
        <strain evidence="5">CCMP3105</strain>
    </source>
</reference>
<evidence type="ECO:0000259" key="4">
    <source>
        <dbReference type="Pfam" id="PF24633"/>
    </source>
</evidence>
<dbReference type="Gene3D" id="2.10.50.10">
    <property type="entry name" value="Tumor Necrosis Factor Receptor, subunit A, domain 2"/>
    <property type="match status" value="1"/>
</dbReference>
<feature type="transmembrane region" description="Helical" evidence="2">
    <location>
        <begin position="406"/>
        <end position="428"/>
    </location>
</feature>
<accession>A0A7S4Q1P4</accession>
<feature type="transmembrane region" description="Helical" evidence="2">
    <location>
        <begin position="541"/>
        <end position="560"/>
    </location>
</feature>
<dbReference type="AlphaFoldDB" id="A0A7S4Q1P4"/>
<feature type="transmembrane region" description="Helical" evidence="2">
    <location>
        <begin position="709"/>
        <end position="725"/>
    </location>
</feature>
<organism evidence="5">
    <name type="scientific">Alexandrium monilatum</name>
    <dbReference type="NCBI Taxonomy" id="311494"/>
    <lineage>
        <taxon>Eukaryota</taxon>
        <taxon>Sar</taxon>
        <taxon>Alveolata</taxon>
        <taxon>Dinophyceae</taxon>
        <taxon>Gonyaulacales</taxon>
        <taxon>Pyrocystaceae</taxon>
        <taxon>Alexandrium</taxon>
    </lineage>
</organism>
<feature type="transmembrane region" description="Helical" evidence="2">
    <location>
        <begin position="440"/>
        <end position="459"/>
    </location>
</feature>
<evidence type="ECO:0000259" key="3">
    <source>
        <dbReference type="Pfam" id="PF07699"/>
    </source>
</evidence>
<keyword evidence="2" id="KW-1133">Transmembrane helix</keyword>
<keyword evidence="2" id="KW-0472">Membrane</keyword>
<evidence type="ECO:0000256" key="2">
    <source>
        <dbReference type="SAM" id="Phobius"/>
    </source>
</evidence>
<proteinExistence type="predicted"/>
<feature type="domain" description="Tyrosine-protein kinase ephrin type A/B receptor-like" evidence="3">
    <location>
        <begin position="300"/>
        <end position="328"/>
    </location>
</feature>
<dbReference type="PANTHER" id="PTHR11319:SF35">
    <property type="entry name" value="OUTER MEMBRANE PROTEIN PMPC-RELATED"/>
    <property type="match status" value="1"/>
</dbReference>
<dbReference type="InterPro" id="IPR011641">
    <property type="entry name" value="Tyr-kin_ephrin_A/B_rcpt-like"/>
</dbReference>
<evidence type="ECO:0000313" key="5">
    <source>
        <dbReference type="EMBL" id="CAE4569570.1"/>
    </source>
</evidence>
<dbReference type="Pfam" id="PF24633">
    <property type="entry name" value="DUF7630"/>
    <property type="match status" value="1"/>
</dbReference>
<gene>
    <name evidence="5" type="ORF">AMON00008_LOCUS9189</name>
</gene>
<feature type="transmembrane region" description="Helical" evidence="2">
    <location>
        <begin position="673"/>
        <end position="689"/>
    </location>
</feature>
<dbReference type="Pfam" id="PF07699">
    <property type="entry name" value="Ephrin_rec_like"/>
    <property type="match status" value="1"/>
</dbReference>
<dbReference type="EMBL" id="HBNR01014198">
    <property type="protein sequence ID" value="CAE4569570.1"/>
    <property type="molecule type" value="Transcribed_RNA"/>
</dbReference>
<protein>
    <recommendedName>
        <fullName evidence="6">Tyrosine-protein kinase ephrin type A/B receptor-like domain-containing protein</fullName>
    </recommendedName>
</protein>
<feature type="domain" description="DUF7630" evidence="4">
    <location>
        <begin position="357"/>
        <end position="399"/>
    </location>
</feature>
<sequence length="1122" mass="125477">MKPRRCLRLVAAVFATGITGTHWRAYGNWVSDQPLCWVNGDTYHYMECPPGLTINWIPGYAPKDTVVAGSHPVFRIHVGLSMEMMQSLESHGLLGNPMRTAADQWAVCARADGPGVCEGEEEGCCMAHVSLHLCVDSPGVACMPYLHHDGDSVTHSPAQRGYAGPDGQANFTFGTAVFWAQPHTAVAHMVLAGIHVAIGRRFSVEFNDELCPEGKVPGIFGGCEGCHPGWQPVRGRFMQQALRQYYMQMKSYNPYCIPCTPGDYSPNGTRCLPCKPGYHQKNWARHQCEPCLKGTASAVFQTQECRECQQGLYQDQVGTTSCIPCPAGADCLPGVSNRIDAAVAKPGFFRLSGDAYHECHIPRACLGNNTCAPGMGGFLCNKCLDGYVWSDDNELCSLCPTQNRNLAFVIMLVFIFSGYIALMVRLKTVAGMHRGEVKSIIVKIVFNYVFLANISFRYLHGHSGIIGFARQFFDRLGVVTSGPDSAVSVQCLIARDGRGFELMFVMMALLVIPVASLVAWLLLILTYCFASWERPRGVRGWAVQMTPILLVIAFVLHPMVTHIFVRFSMNCLHVDDWRLEANLEILCFEGEHIVLAALSFLGILIWSLGMPLTCFMLLRYFRKRLMQPEVRQMLGFLYNGFEHKCYYFECLFMLRKVLVIAADVQRYEGRKAALLRLLAIAILSLVVQFKTSPFDNRSWRLLDHLETANIAAFCMTVLVALFIEFEPSEMFCVMGRVLILYCHCVYIGLIVISFFRPVFINVLRRIDGCMPRVFINCVHKYMYIARGEMRLLSCGSLDISELNKYERSYLGNIMGEAIEEVCYEKNLHTLDIRRLRQMITVAVAGILKRRAPPKGAPDRIVANEATDCSTGSRTRLRRLKRAISTMLERPMKVLMSGCTELDFQTVHRLNVVADSAAQYCKGQPDATFTVEELQEALTDVLDTIASGTLIMDESYSSLLRQDSGSSCYSSAGPSKQNSQQFNSLQELPYRASTAGGNDKPTMESLQQRSEQLKQQFEDTQRELGLLYDIPDPPLSSRWSSRVNGRESVKPIDEVLAMIELNSQFFVPFDQLFHDGKKGMVAEKPHATTTPWDSEDMRKTMIVEKPHATAEPPGLCSSGLCKP</sequence>
<keyword evidence="2" id="KW-0812">Transmembrane</keyword>
<feature type="transmembrane region" description="Helical" evidence="2">
    <location>
        <begin position="737"/>
        <end position="755"/>
    </location>
</feature>
<feature type="transmembrane region" description="Helical" evidence="2">
    <location>
        <begin position="502"/>
        <end position="529"/>
    </location>
</feature>
<dbReference type="SMART" id="SM01411">
    <property type="entry name" value="Ephrin_rec_like"/>
    <property type="match status" value="2"/>
</dbReference>
<name>A0A7S4Q1P4_9DINO</name>
<dbReference type="PANTHER" id="PTHR11319">
    <property type="entry name" value="G PROTEIN-COUPLED RECEPTOR-RELATED"/>
    <property type="match status" value="1"/>
</dbReference>
<feature type="region of interest" description="Disordered" evidence="1">
    <location>
        <begin position="990"/>
        <end position="1011"/>
    </location>
</feature>
<evidence type="ECO:0008006" key="6">
    <source>
        <dbReference type="Google" id="ProtNLM"/>
    </source>
</evidence>
<evidence type="ECO:0000256" key="1">
    <source>
        <dbReference type="SAM" id="MobiDB-lite"/>
    </source>
</evidence>